<dbReference type="GO" id="GO:0008299">
    <property type="term" value="P:isoprenoid biosynthetic process"/>
    <property type="evidence" value="ECO:0007669"/>
    <property type="project" value="InterPro"/>
</dbReference>
<dbReference type="InterPro" id="IPR008949">
    <property type="entry name" value="Isoprenoid_synthase_dom_sf"/>
</dbReference>
<dbReference type="GO" id="GO:0004659">
    <property type="term" value="F:prenyltransferase activity"/>
    <property type="evidence" value="ECO:0007669"/>
    <property type="project" value="InterPro"/>
</dbReference>
<reference evidence="5 6" key="1">
    <citation type="submission" date="2019-10" db="EMBL/GenBank/DDBJ databases">
        <authorList>
            <person name="Palmer J.M."/>
        </authorList>
    </citation>
    <scope>NUCLEOTIDE SEQUENCE [LARGE SCALE GENOMIC DNA]</scope>
    <source>
        <strain evidence="5 6">TWF730</strain>
    </source>
</reference>
<dbReference type="PANTHER" id="PTHR12001:SF72">
    <property type="entry name" value="THIJ_PFPI FAMILY PROTEIN (AFU_ORTHOLOGUE AFUA_3G01210)-RELATED"/>
    <property type="match status" value="1"/>
</dbReference>
<accession>A0AAV9VHF2</accession>
<dbReference type="Proteomes" id="UP001373714">
    <property type="component" value="Unassembled WGS sequence"/>
</dbReference>
<dbReference type="Pfam" id="PF00348">
    <property type="entry name" value="polyprenyl_synt"/>
    <property type="match status" value="1"/>
</dbReference>
<dbReference type="GO" id="GO:0046165">
    <property type="term" value="P:alcohol biosynthetic process"/>
    <property type="evidence" value="ECO:0007669"/>
    <property type="project" value="UniProtKB-ARBA"/>
</dbReference>
<evidence type="ECO:0000256" key="2">
    <source>
        <dbReference type="ARBA" id="ARBA00022723"/>
    </source>
</evidence>
<proteinExistence type="inferred from homology"/>
<protein>
    <submittedName>
        <fullName evidence="5">Geranylgeranyl pyrophosphate synthase</fullName>
    </submittedName>
</protein>
<evidence type="ECO:0000313" key="5">
    <source>
        <dbReference type="EMBL" id="KAK6361324.1"/>
    </source>
</evidence>
<evidence type="ECO:0000256" key="4">
    <source>
        <dbReference type="RuleBase" id="RU004466"/>
    </source>
</evidence>
<evidence type="ECO:0000313" key="6">
    <source>
        <dbReference type="Proteomes" id="UP001373714"/>
    </source>
</evidence>
<evidence type="ECO:0000256" key="3">
    <source>
        <dbReference type="ARBA" id="ARBA00022842"/>
    </source>
</evidence>
<dbReference type="GO" id="GO:0046872">
    <property type="term" value="F:metal ion binding"/>
    <property type="evidence" value="ECO:0007669"/>
    <property type="project" value="UniProtKB-KW"/>
</dbReference>
<keyword evidence="2" id="KW-0479">Metal-binding</keyword>
<dbReference type="AlphaFoldDB" id="A0AAV9VHF2"/>
<organism evidence="5 6">
    <name type="scientific">Orbilia blumenaviensis</name>
    <dbReference type="NCBI Taxonomy" id="1796055"/>
    <lineage>
        <taxon>Eukaryota</taxon>
        <taxon>Fungi</taxon>
        <taxon>Dikarya</taxon>
        <taxon>Ascomycota</taxon>
        <taxon>Pezizomycotina</taxon>
        <taxon>Orbiliomycetes</taxon>
        <taxon>Orbiliales</taxon>
        <taxon>Orbiliaceae</taxon>
        <taxon>Orbilia</taxon>
    </lineage>
</organism>
<gene>
    <name evidence="5" type="primary">GGPS1</name>
    <name evidence="5" type="ORF">TWF730_005059</name>
</gene>
<dbReference type="InterPro" id="IPR000092">
    <property type="entry name" value="Polyprenyl_synt"/>
</dbReference>
<comment type="similarity">
    <text evidence="4">Belongs to the FPP/GGPP synthase family.</text>
</comment>
<keyword evidence="6" id="KW-1185">Reference proteome</keyword>
<keyword evidence="3" id="KW-0460">Magnesium</keyword>
<dbReference type="GO" id="GO:0043386">
    <property type="term" value="P:mycotoxin biosynthetic process"/>
    <property type="evidence" value="ECO:0007669"/>
    <property type="project" value="UniProtKB-ARBA"/>
</dbReference>
<dbReference type="Gene3D" id="1.10.600.10">
    <property type="entry name" value="Farnesyl Diphosphate Synthase"/>
    <property type="match status" value="1"/>
</dbReference>
<dbReference type="SFLD" id="SFLDS00005">
    <property type="entry name" value="Isoprenoid_Synthase_Type_I"/>
    <property type="match status" value="1"/>
</dbReference>
<dbReference type="SUPFAM" id="SSF48576">
    <property type="entry name" value="Terpenoid synthases"/>
    <property type="match status" value="1"/>
</dbReference>
<name>A0AAV9VHF2_9PEZI</name>
<evidence type="ECO:0000256" key="1">
    <source>
        <dbReference type="ARBA" id="ARBA00022679"/>
    </source>
</evidence>
<keyword evidence="1 4" id="KW-0808">Transferase</keyword>
<comment type="caution">
    <text evidence="5">The sequence shown here is derived from an EMBL/GenBank/DDBJ whole genome shotgun (WGS) entry which is preliminary data.</text>
</comment>
<sequence length="275" mass="31514">MISCNDILTFDRIDDIEDNSELRRGSPATHVVFGTPQAINTANYLFVKALEEVRRLSPSAIEIYIDELRYLHIGQGLDLHWTFHAECPSELDYIRMIDGKTGGLFRMASRLMRAHATCNRNLEVEDLFTIFGRYFQIRNDYQNLCSEDGAMSDLDEGKYSFILIHGLQHAKDGQLRSLVRQRCKQGMLSGAQKGLVMKQLNRTKSLEYATMVLQELQVEFENKLQALESTIDASKGKNWIIRAIMRRLAVKVPKFQDFDTIPEPKPQESPEGPRV</sequence>
<dbReference type="EMBL" id="JAVHNS010000002">
    <property type="protein sequence ID" value="KAK6361324.1"/>
    <property type="molecule type" value="Genomic_DNA"/>
</dbReference>
<dbReference type="PANTHER" id="PTHR12001">
    <property type="entry name" value="GERANYLGERANYL PYROPHOSPHATE SYNTHASE"/>
    <property type="match status" value="1"/>
</dbReference>